<dbReference type="InterPro" id="IPR007069">
    <property type="entry name" value="Transposase_32"/>
</dbReference>
<evidence type="ECO:0000313" key="4">
    <source>
        <dbReference type="Proteomes" id="UP001595798"/>
    </source>
</evidence>
<evidence type="ECO:0000259" key="1">
    <source>
        <dbReference type="Pfam" id="PF04986"/>
    </source>
</evidence>
<name>A0ABV8QIN2_9GAMM</name>
<dbReference type="NCBIfam" id="NF033538">
    <property type="entry name" value="transpos_IS91"/>
    <property type="match status" value="1"/>
</dbReference>
<organism evidence="3 4">
    <name type="scientific">Marinobacter lacisalsi</name>
    <dbReference type="NCBI Taxonomy" id="475979"/>
    <lineage>
        <taxon>Bacteria</taxon>
        <taxon>Pseudomonadati</taxon>
        <taxon>Pseudomonadota</taxon>
        <taxon>Gammaproteobacteria</taxon>
        <taxon>Pseudomonadales</taxon>
        <taxon>Marinobacteraceae</taxon>
        <taxon>Marinobacter</taxon>
    </lineage>
</organism>
<evidence type="ECO:0000313" key="3">
    <source>
        <dbReference type="EMBL" id="MFC4260041.1"/>
    </source>
</evidence>
<dbReference type="InterPro" id="IPR054832">
    <property type="entry name" value="transpos_IS91"/>
</dbReference>
<dbReference type="InterPro" id="IPR026889">
    <property type="entry name" value="Zn_Tnp"/>
</dbReference>
<dbReference type="PANTHER" id="PTHR37023">
    <property type="entry name" value="TRANSPOSASE"/>
    <property type="match status" value="1"/>
</dbReference>
<dbReference type="PANTHER" id="PTHR37023:SF1">
    <property type="entry name" value="ISSOD25 TRANSPOSASE TNPA_ISSOD25"/>
    <property type="match status" value="1"/>
</dbReference>
<dbReference type="Pfam" id="PF04986">
    <property type="entry name" value="Y2_Tnp"/>
    <property type="match status" value="1"/>
</dbReference>
<reference evidence="4" key="1">
    <citation type="journal article" date="2019" name="Int. J. Syst. Evol. Microbiol.">
        <title>The Global Catalogue of Microorganisms (GCM) 10K type strain sequencing project: providing services to taxonomists for standard genome sequencing and annotation.</title>
        <authorList>
            <consortium name="The Broad Institute Genomics Platform"/>
            <consortium name="The Broad Institute Genome Sequencing Center for Infectious Disease"/>
            <person name="Wu L."/>
            <person name="Ma J."/>
        </authorList>
    </citation>
    <scope>NUCLEOTIDE SEQUENCE [LARGE SCALE GENOMIC DNA]</scope>
    <source>
        <strain evidence="4">CECT 7297</strain>
    </source>
</reference>
<sequence length="373" mass="43304">MASSLTVQTILDQFLPDEPLDGHRRKVCARLTGCRTARMGGMEMQCDHCKARSVCYYGCRDRHCPQCQGRASQRWSDRQRALLLPVSYFHVVFTLPHTLNGWVQLHPDVLYRRLFEAVWNTLNQFGRNTRHLQGELGMTAVLHTWGQNLSRHVHVHCLIPGGVLTGSGEWHKAKSHYLFPVRALSRRFRGRMASLLRVSANAGELYRVTNSGEVDGVLNGLMQQEWVVYTRHCLNQADTVVDYLARYTHRIAISNGRLLSMEGDRVSFRYKDYRDHGRLKTQWLEGQEFVRRFLMHILPKGFMRIRHFGYLSNRTRRQKLAVIRQCLLQPPQPESNRVNQEPPRCWPCLRCDDGLVHMVRQIPRFRLAAVPPG</sequence>
<accession>A0ABV8QIN2</accession>
<dbReference type="Pfam" id="PF14319">
    <property type="entry name" value="Zn_Tnp_IS91"/>
    <property type="match status" value="1"/>
</dbReference>
<dbReference type="Proteomes" id="UP001595798">
    <property type="component" value="Unassembled WGS sequence"/>
</dbReference>
<dbReference type="RefSeq" id="WP_379888173.1">
    <property type="nucleotide sequence ID" value="NZ_JBHSDI010000040.1"/>
</dbReference>
<keyword evidence="4" id="KW-1185">Reference proteome</keyword>
<feature type="domain" description="Transposase IS801/IS1294" evidence="1">
    <location>
        <begin position="137"/>
        <end position="317"/>
    </location>
</feature>
<gene>
    <name evidence="3" type="ORF">ACFOZ5_13495</name>
</gene>
<dbReference type="EMBL" id="JBHSDI010000040">
    <property type="protein sequence ID" value="MFC4260041.1"/>
    <property type="molecule type" value="Genomic_DNA"/>
</dbReference>
<evidence type="ECO:0000259" key="2">
    <source>
        <dbReference type="Pfam" id="PF14319"/>
    </source>
</evidence>
<comment type="caution">
    <text evidence="3">The sequence shown here is derived from an EMBL/GenBank/DDBJ whole genome shotgun (WGS) entry which is preliminary data.</text>
</comment>
<protein>
    <submittedName>
        <fullName evidence="3">IS91 family transposase</fullName>
    </submittedName>
</protein>
<feature type="domain" description="Transposase zinc-binding" evidence="2">
    <location>
        <begin position="8"/>
        <end position="95"/>
    </location>
</feature>
<proteinExistence type="predicted"/>